<accession>A0A328ZG19</accession>
<dbReference type="Pfam" id="PF00561">
    <property type="entry name" value="Abhydrolase_1"/>
    <property type="match status" value="1"/>
</dbReference>
<dbReference type="InterPro" id="IPR029058">
    <property type="entry name" value="AB_hydrolase_fold"/>
</dbReference>
<dbReference type="PANTHER" id="PTHR43194">
    <property type="entry name" value="HYDROLASE ALPHA/BETA FOLD FAMILY"/>
    <property type="match status" value="1"/>
</dbReference>
<name>A0A328ZG19_9BURK</name>
<comment type="caution">
    <text evidence="2">The sequence shown here is derived from an EMBL/GenBank/DDBJ whole genome shotgun (WGS) entry which is preliminary data.</text>
</comment>
<dbReference type="Gene3D" id="3.40.50.1820">
    <property type="entry name" value="alpha/beta hydrolase"/>
    <property type="match status" value="1"/>
</dbReference>
<reference evidence="2 3" key="1">
    <citation type="submission" date="2018-06" db="EMBL/GenBank/DDBJ databases">
        <title>Genomic Encyclopedia of Archaeal and Bacterial Type Strains, Phase II (KMG-II): from individual species to whole genera.</title>
        <authorList>
            <person name="Goeker M."/>
        </authorList>
    </citation>
    <scope>NUCLEOTIDE SEQUENCE [LARGE SCALE GENOMIC DNA]</scope>
    <source>
        <strain evidence="2 3">CFPB 3232</strain>
    </source>
</reference>
<dbReference type="AlphaFoldDB" id="A0A328ZG19"/>
<feature type="domain" description="AB hydrolase-1" evidence="1">
    <location>
        <begin position="37"/>
        <end position="272"/>
    </location>
</feature>
<dbReference type="InterPro" id="IPR000073">
    <property type="entry name" value="AB_hydrolase_1"/>
</dbReference>
<protein>
    <submittedName>
        <fullName evidence="2">Pimeloyl-ACP methyl ester carboxylesterase</fullName>
    </submittedName>
</protein>
<dbReference type="OrthoDB" id="8543939at2"/>
<dbReference type="RefSeq" id="WP_111876158.1">
    <property type="nucleotide sequence ID" value="NZ_CBCSGC010000017.1"/>
</dbReference>
<dbReference type="SUPFAM" id="SSF53474">
    <property type="entry name" value="alpha/beta-Hydrolases"/>
    <property type="match status" value="1"/>
</dbReference>
<evidence type="ECO:0000313" key="2">
    <source>
        <dbReference type="EMBL" id="RAR85260.1"/>
    </source>
</evidence>
<gene>
    <name evidence="2" type="ORF">AX018_100638</name>
</gene>
<proteinExistence type="predicted"/>
<sequence length="308" mass="33703">MHSLHRTQSTLQFSWQDTPVRYAVGQCDTAEGRAAQVLCVHGITRNRHDFHVLQPRLARRFAVSAPDLVGHGDSDWVGEQLTYRSDLFLAQLRHLISARAGQGRVGYVGSSYGGLLGILLAAEPASQVACLVINDAGPGIDPELYQRIARLISYYPTFQSRTAAEQWARAALRQGGPLPEAVADAVVRHAIRPLEGERYALRYDPALPRLYTDAGAKPTDIWHVWEQVSCPVLLLRGQNSEVLTPGMVRRMQSTHPGLDVVEVAGAGHFPHLMTEDQTGVVEAWLAAHLEAVPPHPSTPSLTIETSAP</sequence>
<evidence type="ECO:0000259" key="1">
    <source>
        <dbReference type="Pfam" id="PF00561"/>
    </source>
</evidence>
<dbReference type="InterPro" id="IPR050228">
    <property type="entry name" value="Carboxylesterase_BioH"/>
</dbReference>
<dbReference type="EMBL" id="QLTA01000006">
    <property type="protein sequence ID" value="RAR85260.1"/>
    <property type="molecule type" value="Genomic_DNA"/>
</dbReference>
<keyword evidence="3" id="KW-1185">Reference proteome</keyword>
<evidence type="ECO:0000313" key="3">
    <source>
        <dbReference type="Proteomes" id="UP000248856"/>
    </source>
</evidence>
<dbReference type="PANTHER" id="PTHR43194:SF2">
    <property type="entry name" value="PEROXISOMAL MEMBRANE PROTEIN LPX1"/>
    <property type="match status" value="1"/>
</dbReference>
<dbReference type="Proteomes" id="UP000248856">
    <property type="component" value="Unassembled WGS sequence"/>
</dbReference>
<organism evidence="2 3">
    <name type="scientific">Paracidovorax anthurii</name>
    <dbReference type="NCBI Taxonomy" id="78229"/>
    <lineage>
        <taxon>Bacteria</taxon>
        <taxon>Pseudomonadati</taxon>
        <taxon>Pseudomonadota</taxon>
        <taxon>Betaproteobacteria</taxon>
        <taxon>Burkholderiales</taxon>
        <taxon>Comamonadaceae</taxon>
        <taxon>Paracidovorax</taxon>
    </lineage>
</organism>